<evidence type="ECO:0000256" key="3">
    <source>
        <dbReference type="ARBA" id="ARBA00022692"/>
    </source>
</evidence>
<accession>A0A6J8DC79</accession>
<protein>
    <submittedName>
        <fullName evidence="13">ADORA2A</fullName>
    </submittedName>
</protein>
<dbReference type="InterPro" id="IPR017452">
    <property type="entry name" value="GPCR_Rhodpsn_7TM"/>
</dbReference>
<keyword evidence="6 11" id="KW-0472">Membrane</keyword>
<evidence type="ECO:0000259" key="12">
    <source>
        <dbReference type="PROSITE" id="PS50262"/>
    </source>
</evidence>
<organism evidence="13 14">
    <name type="scientific">Mytilus coruscus</name>
    <name type="common">Sea mussel</name>
    <dbReference type="NCBI Taxonomy" id="42192"/>
    <lineage>
        <taxon>Eukaryota</taxon>
        <taxon>Metazoa</taxon>
        <taxon>Spiralia</taxon>
        <taxon>Lophotrochozoa</taxon>
        <taxon>Mollusca</taxon>
        <taxon>Bivalvia</taxon>
        <taxon>Autobranchia</taxon>
        <taxon>Pteriomorphia</taxon>
        <taxon>Mytilida</taxon>
        <taxon>Mytiloidea</taxon>
        <taxon>Mytilidae</taxon>
        <taxon>Mytilinae</taxon>
        <taxon>Mytilus</taxon>
    </lineage>
</organism>
<dbReference type="AlphaFoldDB" id="A0A6J8DC79"/>
<dbReference type="InterPro" id="IPR000276">
    <property type="entry name" value="GPCR_Rhodpsn"/>
</dbReference>
<feature type="transmembrane region" description="Helical" evidence="11">
    <location>
        <begin position="440"/>
        <end position="461"/>
    </location>
</feature>
<evidence type="ECO:0000256" key="8">
    <source>
        <dbReference type="ARBA" id="ARBA00023180"/>
    </source>
</evidence>
<dbReference type="PANTHER" id="PTHR24246:SF27">
    <property type="entry name" value="ADENOSINE RECEPTOR, ISOFORM A"/>
    <property type="match status" value="1"/>
</dbReference>
<keyword evidence="8" id="KW-0325">Glycoprotein</keyword>
<name>A0A6J8DC79_MYTCO</name>
<evidence type="ECO:0000256" key="10">
    <source>
        <dbReference type="SAM" id="MobiDB-lite"/>
    </source>
</evidence>
<proteinExistence type="predicted"/>
<evidence type="ECO:0000313" key="13">
    <source>
        <dbReference type="EMBL" id="CAC5404730.1"/>
    </source>
</evidence>
<evidence type="ECO:0000256" key="7">
    <source>
        <dbReference type="ARBA" id="ARBA00023170"/>
    </source>
</evidence>
<feature type="transmembrane region" description="Helical" evidence="11">
    <location>
        <begin position="40"/>
        <end position="61"/>
    </location>
</feature>
<reference evidence="13 14" key="1">
    <citation type="submission" date="2020-06" db="EMBL/GenBank/DDBJ databases">
        <authorList>
            <person name="Li R."/>
            <person name="Bekaert M."/>
        </authorList>
    </citation>
    <scope>NUCLEOTIDE SEQUENCE [LARGE SCALE GENOMIC DNA]</scope>
    <source>
        <strain evidence="14">wild</strain>
    </source>
</reference>
<feature type="domain" description="G-protein coupled receptors family 1 profile" evidence="12">
    <location>
        <begin position="45"/>
        <end position="459"/>
    </location>
</feature>
<evidence type="ECO:0000256" key="2">
    <source>
        <dbReference type="ARBA" id="ARBA00022475"/>
    </source>
</evidence>
<keyword evidence="5" id="KW-0297">G-protein coupled receptor</keyword>
<keyword evidence="3 11" id="KW-0812">Transmembrane</keyword>
<dbReference type="GO" id="GO:0005886">
    <property type="term" value="C:plasma membrane"/>
    <property type="evidence" value="ECO:0007669"/>
    <property type="project" value="UniProtKB-SubCell"/>
</dbReference>
<dbReference type="PANTHER" id="PTHR24246">
    <property type="entry name" value="OLFACTORY RECEPTOR AND ADENOSINE RECEPTOR"/>
    <property type="match status" value="1"/>
</dbReference>
<feature type="transmembrane region" description="Helical" evidence="11">
    <location>
        <begin position="73"/>
        <end position="95"/>
    </location>
</feature>
<feature type="region of interest" description="Disordered" evidence="10">
    <location>
        <begin position="1"/>
        <end position="30"/>
    </location>
</feature>
<dbReference type="OrthoDB" id="6088042at2759"/>
<keyword evidence="14" id="KW-1185">Reference proteome</keyword>
<keyword evidence="7" id="KW-0675">Receptor</keyword>
<feature type="compositionally biased region" description="Polar residues" evidence="10">
    <location>
        <begin position="374"/>
        <end position="384"/>
    </location>
</feature>
<evidence type="ECO:0000256" key="6">
    <source>
        <dbReference type="ARBA" id="ARBA00023136"/>
    </source>
</evidence>
<comment type="subcellular location">
    <subcellularLocation>
        <location evidence="1">Cell membrane</location>
        <topology evidence="1">Multi-pass membrane protein</topology>
    </subcellularLocation>
</comment>
<evidence type="ECO:0000256" key="1">
    <source>
        <dbReference type="ARBA" id="ARBA00004651"/>
    </source>
</evidence>
<dbReference type="EMBL" id="CACVKT020007027">
    <property type="protein sequence ID" value="CAC5404730.1"/>
    <property type="molecule type" value="Genomic_DNA"/>
</dbReference>
<dbReference type="PROSITE" id="PS50262">
    <property type="entry name" value="G_PROTEIN_RECEP_F1_2"/>
    <property type="match status" value="1"/>
</dbReference>
<dbReference type="PRINTS" id="PR00237">
    <property type="entry name" value="GPCRRHODOPSN"/>
</dbReference>
<evidence type="ECO:0000256" key="11">
    <source>
        <dbReference type="SAM" id="Phobius"/>
    </source>
</evidence>
<evidence type="ECO:0000256" key="9">
    <source>
        <dbReference type="ARBA" id="ARBA00023224"/>
    </source>
</evidence>
<feature type="compositionally biased region" description="Basic and acidic residues" evidence="10">
    <location>
        <begin position="7"/>
        <end position="29"/>
    </location>
</feature>
<keyword evidence="2" id="KW-1003">Cell membrane</keyword>
<feature type="region of interest" description="Disordered" evidence="10">
    <location>
        <begin position="349"/>
        <end position="384"/>
    </location>
</feature>
<dbReference type="GO" id="GO:0004930">
    <property type="term" value="F:G protein-coupled receptor activity"/>
    <property type="evidence" value="ECO:0007669"/>
    <property type="project" value="UniProtKB-KW"/>
</dbReference>
<dbReference type="CDD" id="cd00637">
    <property type="entry name" value="7tm_classA_rhodopsin-like"/>
    <property type="match status" value="1"/>
</dbReference>
<sequence length="479" mass="54291">MGKRSRMVVERNSRKDRGENRNSGDKDTDTTLEASKVNTVTIVFTTLAALTVVVDISYIVVSFKALKKTFYNLTILALFFSDITLGITSALFSLAPLIKYKTVGPCLLQIFIASFGVQSNYCLIFLLCLQRYLVVKSFNFGTSDKFDKNKFLFIGVAMFIVLTLSLSGSILPPRAEFIHICRPPIVYGDSLYIFVVVILLPVTIIIFLLLTLSMLTSFRLWKLHFKGKIAPLQVLSEGNKITDCMHSNILTTKQGSQKAPCDNRQGEDKVEVISIQNIKMHHVELNANDSSEKEKSSRIMCSEDHHVLNCLHCTTTKATEKQSQFDNTYSFDKRVTPNCMSKVQETLHRNSDAEKNGSIPKENRKIETTDLTRKTNTCTTSSDVENSAAPTCHTQMIKTWEIRAVLTTIIIAFQTIALTGPFVASYWIEIFSNVELTLQTRLLLLVPFLINSFSNPFIYAWRIPEIRHEFRRLFRMNAL</sequence>
<evidence type="ECO:0000256" key="5">
    <source>
        <dbReference type="ARBA" id="ARBA00023040"/>
    </source>
</evidence>
<gene>
    <name evidence="13" type="ORF">MCOR_38487</name>
</gene>
<feature type="compositionally biased region" description="Basic and acidic residues" evidence="10">
    <location>
        <begin position="349"/>
        <end position="373"/>
    </location>
</feature>
<evidence type="ECO:0000313" key="14">
    <source>
        <dbReference type="Proteomes" id="UP000507470"/>
    </source>
</evidence>
<dbReference type="Proteomes" id="UP000507470">
    <property type="component" value="Unassembled WGS sequence"/>
</dbReference>
<keyword evidence="4 11" id="KW-1133">Transmembrane helix</keyword>
<keyword evidence="9" id="KW-0807">Transducer</keyword>
<dbReference type="Gene3D" id="1.20.1070.10">
    <property type="entry name" value="Rhodopsin 7-helix transmembrane proteins"/>
    <property type="match status" value="2"/>
</dbReference>
<evidence type="ECO:0000256" key="4">
    <source>
        <dbReference type="ARBA" id="ARBA00022989"/>
    </source>
</evidence>
<feature type="transmembrane region" description="Helical" evidence="11">
    <location>
        <begin position="150"/>
        <end position="171"/>
    </location>
</feature>
<feature type="transmembrane region" description="Helical" evidence="11">
    <location>
        <begin position="191"/>
        <end position="218"/>
    </location>
</feature>
<feature type="transmembrane region" description="Helical" evidence="11">
    <location>
        <begin position="107"/>
        <end position="129"/>
    </location>
</feature>
<dbReference type="SUPFAM" id="SSF81321">
    <property type="entry name" value="Family A G protein-coupled receptor-like"/>
    <property type="match status" value="1"/>
</dbReference>
<feature type="transmembrane region" description="Helical" evidence="11">
    <location>
        <begin position="404"/>
        <end position="428"/>
    </location>
</feature>